<dbReference type="EMBL" id="AOMD01000021">
    <property type="protein sequence ID" value="EMA44729.1"/>
    <property type="molecule type" value="Genomic_DNA"/>
</dbReference>
<evidence type="ECO:0000256" key="4">
    <source>
        <dbReference type="ARBA" id="ARBA00023136"/>
    </source>
</evidence>
<evidence type="ECO:0000256" key="2">
    <source>
        <dbReference type="ARBA" id="ARBA00022692"/>
    </source>
</evidence>
<dbReference type="Proteomes" id="UP000011669">
    <property type="component" value="Unassembled WGS sequence"/>
</dbReference>
<feature type="transmembrane region" description="Helical" evidence="5">
    <location>
        <begin position="31"/>
        <end position="61"/>
    </location>
</feature>
<dbReference type="PATRIC" id="fig|1227455.4.peg.1787"/>
<keyword evidence="3 5" id="KW-1133">Transmembrane helix</keyword>
<comment type="caution">
    <text evidence="6">The sequence shown here is derived from an EMBL/GenBank/DDBJ whole genome shotgun (WGS) entry which is preliminary data.</text>
</comment>
<keyword evidence="6" id="KW-0808">Transferase</keyword>
<dbReference type="PANTHER" id="PTHR42723:SF1">
    <property type="entry name" value="CHLOROPHYLL SYNTHASE, CHLOROPLASTIC"/>
    <property type="match status" value="1"/>
</dbReference>
<dbReference type="RefSeq" id="WP_006077599.1">
    <property type="nucleotide sequence ID" value="NZ_AOMD01000021.1"/>
</dbReference>
<dbReference type="InterPro" id="IPR050475">
    <property type="entry name" value="Prenyltransferase_related"/>
</dbReference>
<dbReference type="InterPro" id="IPR000537">
    <property type="entry name" value="UbiA_prenyltransferase"/>
</dbReference>
<evidence type="ECO:0000313" key="7">
    <source>
        <dbReference type="Proteomes" id="UP000011669"/>
    </source>
</evidence>
<name>M0MJ21_9EURY</name>
<dbReference type="InParanoid" id="M0MJ21"/>
<dbReference type="AlphaFoldDB" id="M0MJ21"/>
<feature type="transmembrane region" description="Helical" evidence="5">
    <location>
        <begin position="120"/>
        <end position="136"/>
    </location>
</feature>
<evidence type="ECO:0000313" key="6">
    <source>
        <dbReference type="EMBL" id="EMA44729.1"/>
    </source>
</evidence>
<dbReference type="InterPro" id="IPR044878">
    <property type="entry name" value="UbiA_sf"/>
</dbReference>
<dbReference type="Pfam" id="PF01040">
    <property type="entry name" value="UbiA"/>
    <property type="match status" value="1"/>
</dbReference>
<reference evidence="6 7" key="1">
    <citation type="journal article" date="2014" name="PLoS Genet.">
        <title>Phylogenetically driven sequencing of extremely halophilic archaea reveals strategies for static and dynamic osmo-response.</title>
        <authorList>
            <person name="Becker E.A."/>
            <person name="Seitzer P.M."/>
            <person name="Tritt A."/>
            <person name="Larsen D."/>
            <person name="Krusor M."/>
            <person name="Yao A.I."/>
            <person name="Wu D."/>
            <person name="Madern D."/>
            <person name="Eisen J.A."/>
            <person name="Darling A.E."/>
            <person name="Facciotti M.T."/>
        </authorList>
    </citation>
    <scope>NUCLEOTIDE SEQUENCE [LARGE SCALE GENOMIC DNA]</scope>
    <source>
        <strain evidence="6 7">DSM 5350</strain>
    </source>
</reference>
<dbReference type="PANTHER" id="PTHR42723">
    <property type="entry name" value="CHLOROPHYLL SYNTHASE"/>
    <property type="match status" value="1"/>
</dbReference>
<feature type="transmembrane region" description="Helical" evidence="5">
    <location>
        <begin position="169"/>
        <end position="188"/>
    </location>
</feature>
<keyword evidence="7" id="KW-1185">Reference proteome</keyword>
<evidence type="ECO:0000256" key="1">
    <source>
        <dbReference type="ARBA" id="ARBA00004651"/>
    </source>
</evidence>
<accession>M0MJ21</accession>
<dbReference type="OrthoDB" id="11851at2157"/>
<dbReference type="CDD" id="cd13964">
    <property type="entry name" value="PT_UbiA_1"/>
    <property type="match status" value="1"/>
</dbReference>
<keyword evidence="4 5" id="KW-0472">Membrane</keyword>
<dbReference type="GO" id="GO:0005886">
    <property type="term" value="C:plasma membrane"/>
    <property type="evidence" value="ECO:0007669"/>
    <property type="project" value="UniProtKB-SubCell"/>
</dbReference>
<dbReference type="GO" id="GO:0016765">
    <property type="term" value="F:transferase activity, transferring alkyl or aryl (other than methyl) groups"/>
    <property type="evidence" value="ECO:0007669"/>
    <property type="project" value="InterPro"/>
</dbReference>
<dbReference type="Gene3D" id="1.10.357.140">
    <property type="entry name" value="UbiA prenyltransferase"/>
    <property type="match status" value="1"/>
</dbReference>
<proteinExistence type="predicted"/>
<feature type="transmembrane region" description="Helical" evidence="5">
    <location>
        <begin position="200"/>
        <end position="222"/>
    </location>
</feature>
<feature type="transmembrane region" description="Helical" evidence="5">
    <location>
        <begin position="284"/>
        <end position="302"/>
    </location>
</feature>
<sequence length="305" mass="29944">MAVGESGLSERFTTYASLVRVPNLFSAPPDVLLGAALASAAGAAVSLPALAGLCLAAVLLYAGGTTLNDYFDAPIDRSERPERPIPSGEVTRRTAGALGGSLLVVGVALTFVAAGTRAGAIAAGLAAVIALYDGALKGGPVGFLAMGGARGLNVLLGTAAAGAVDFPTWTLAVPAVVVLYIAAVTYMAANEATATPRKAVATAAAGVVVAAATVFAVIATVGPPTVQAGLAAGLVAGFLAWTGRALEPAYADPRPRTVGPAVGTCVLALVVLDAAFAAIVGVGWALAVLVFLVPAVGLARLFDVS</sequence>
<evidence type="ECO:0000256" key="3">
    <source>
        <dbReference type="ARBA" id="ARBA00022989"/>
    </source>
</evidence>
<comment type="subcellular location">
    <subcellularLocation>
        <location evidence="1">Cell membrane</location>
        <topology evidence="1">Multi-pass membrane protein</topology>
    </subcellularLocation>
</comment>
<dbReference type="STRING" id="1227455.C449_08729"/>
<gene>
    <name evidence="6" type="ORF">C449_08729</name>
</gene>
<feature type="transmembrane region" description="Helical" evidence="5">
    <location>
        <begin position="258"/>
        <end position="278"/>
    </location>
</feature>
<feature type="transmembrane region" description="Helical" evidence="5">
    <location>
        <begin position="228"/>
        <end position="246"/>
    </location>
</feature>
<organism evidence="6 7">
    <name type="scientific">Halococcus saccharolyticus DSM 5350</name>
    <dbReference type="NCBI Taxonomy" id="1227455"/>
    <lineage>
        <taxon>Archaea</taxon>
        <taxon>Methanobacteriati</taxon>
        <taxon>Methanobacteriota</taxon>
        <taxon>Stenosarchaea group</taxon>
        <taxon>Halobacteria</taxon>
        <taxon>Halobacteriales</taxon>
        <taxon>Halococcaceae</taxon>
        <taxon>Halococcus</taxon>
    </lineage>
</organism>
<protein>
    <submittedName>
        <fullName evidence="6">UbiA prenyltransferase</fullName>
    </submittedName>
</protein>
<evidence type="ECO:0000256" key="5">
    <source>
        <dbReference type="SAM" id="Phobius"/>
    </source>
</evidence>
<keyword evidence="2 5" id="KW-0812">Transmembrane</keyword>